<organism evidence="2 3">
    <name type="scientific">Pocillopora meandrina</name>
    <dbReference type="NCBI Taxonomy" id="46732"/>
    <lineage>
        <taxon>Eukaryota</taxon>
        <taxon>Metazoa</taxon>
        <taxon>Cnidaria</taxon>
        <taxon>Anthozoa</taxon>
        <taxon>Hexacorallia</taxon>
        <taxon>Scleractinia</taxon>
        <taxon>Astrocoeniina</taxon>
        <taxon>Pocilloporidae</taxon>
        <taxon>Pocillopora</taxon>
    </lineage>
</organism>
<dbReference type="Gene3D" id="1.10.510.10">
    <property type="entry name" value="Transferase(Phosphotransferase) domain 1"/>
    <property type="match status" value="1"/>
</dbReference>
<gene>
    <name evidence="2" type="ORF">PMEA_00025837</name>
</gene>
<dbReference type="SUPFAM" id="SSF56112">
    <property type="entry name" value="Protein kinase-like (PK-like)"/>
    <property type="match status" value="1"/>
</dbReference>
<sequence>METEVRIHSMVHQPNIVQIMAISYLKNPIYLVSELIKGRSLEELLFNDDETSNTFAIQSCNKLDVGKQVSSAVAYLHRLKLPLPHRDIKPANVRENPHHKAVRYGFEQTEVRTIPYTHD</sequence>
<dbReference type="InterPro" id="IPR051681">
    <property type="entry name" value="Ser/Thr_Kinases-Pseudokinases"/>
</dbReference>
<dbReference type="InterPro" id="IPR011009">
    <property type="entry name" value="Kinase-like_dom_sf"/>
</dbReference>
<evidence type="ECO:0000313" key="3">
    <source>
        <dbReference type="Proteomes" id="UP001159428"/>
    </source>
</evidence>
<dbReference type="EMBL" id="CALNXJ010000005">
    <property type="protein sequence ID" value="CAH3040213.1"/>
    <property type="molecule type" value="Genomic_DNA"/>
</dbReference>
<dbReference type="AlphaFoldDB" id="A0AAU9VVI7"/>
<keyword evidence="3" id="KW-1185">Reference proteome</keyword>
<dbReference type="PANTHER" id="PTHR44329">
    <property type="entry name" value="SERINE/THREONINE-PROTEIN KINASE TNNI3K-RELATED"/>
    <property type="match status" value="1"/>
</dbReference>
<accession>A0AAU9VVI7</accession>
<dbReference type="GO" id="GO:0005524">
    <property type="term" value="F:ATP binding"/>
    <property type="evidence" value="ECO:0007669"/>
    <property type="project" value="InterPro"/>
</dbReference>
<dbReference type="Proteomes" id="UP001159428">
    <property type="component" value="Unassembled WGS sequence"/>
</dbReference>
<dbReference type="Pfam" id="PF00069">
    <property type="entry name" value="Pkinase"/>
    <property type="match status" value="1"/>
</dbReference>
<feature type="domain" description="Protein kinase" evidence="1">
    <location>
        <begin position="1"/>
        <end position="119"/>
    </location>
</feature>
<proteinExistence type="predicted"/>
<comment type="caution">
    <text evidence="2">The sequence shown here is derived from an EMBL/GenBank/DDBJ whole genome shotgun (WGS) entry which is preliminary data.</text>
</comment>
<name>A0AAU9VVI7_9CNID</name>
<evidence type="ECO:0000259" key="1">
    <source>
        <dbReference type="PROSITE" id="PS50011"/>
    </source>
</evidence>
<reference evidence="2 3" key="1">
    <citation type="submission" date="2022-05" db="EMBL/GenBank/DDBJ databases">
        <authorList>
            <consortium name="Genoscope - CEA"/>
            <person name="William W."/>
        </authorList>
    </citation>
    <scope>NUCLEOTIDE SEQUENCE [LARGE SCALE GENOMIC DNA]</scope>
</reference>
<evidence type="ECO:0000313" key="2">
    <source>
        <dbReference type="EMBL" id="CAH3040213.1"/>
    </source>
</evidence>
<dbReference type="InterPro" id="IPR000719">
    <property type="entry name" value="Prot_kinase_dom"/>
</dbReference>
<protein>
    <recommendedName>
        <fullName evidence="1">Protein kinase domain-containing protein</fullName>
    </recommendedName>
</protein>
<dbReference type="PROSITE" id="PS50011">
    <property type="entry name" value="PROTEIN_KINASE_DOM"/>
    <property type="match status" value="1"/>
</dbReference>
<dbReference type="GO" id="GO:0004674">
    <property type="term" value="F:protein serine/threonine kinase activity"/>
    <property type="evidence" value="ECO:0007669"/>
    <property type="project" value="TreeGrafter"/>
</dbReference>
<dbReference type="PANTHER" id="PTHR44329:SF214">
    <property type="entry name" value="PROTEIN KINASE DOMAIN-CONTAINING PROTEIN"/>
    <property type="match status" value="1"/>
</dbReference>